<name>A0A6M3L0T1_9ZZZZ</name>
<dbReference type="InterPro" id="IPR043502">
    <property type="entry name" value="DNA/RNA_pol_sf"/>
</dbReference>
<dbReference type="Gene3D" id="3.30.420.10">
    <property type="entry name" value="Ribonuclease H-like superfamily/Ribonuclease H"/>
    <property type="match status" value="1"/>
</dbReference>
<protein>
    <submittedName>
        <fullName evidence="3">Putative DNA polymerase</fullName>
    </submittedName>
</protein>
<dbReference type="GO" id="GO:0006302">
    <property type="term" value="P:double-strand break repair"/>
    <property type="evidence" value="ECO:0007669"/>
    <property type="project" value="TreeGrafter"/>
</dbReference>
<evidence type="ECO:0000259" key="2">
    <source>
        <dbReference type="SMART" id="SM00482"/>
    </source>
</evidence>
<dbReference type="InterPro" id="IPR036397">
    <property type="entry name" value="RNaseH_sf"/>
</dbReference>
<dbReference type="GO" id="GO:0003887">
    <property type="term" value="F:DNA-directed DNA polymerase activity"/>
    <property type="evidence" value="ECO:0007669"/>
    <property type="project" value="InterPro"/>
</dbReference>
<dbReference type="InterPro" id="IPR002562">
    <property type="entry name" value="3'-5'_exonuclease_dom"/>
</dbReference>
<dbReference type="Gene3D" id="1.20.1060.10">
    <property type="entry name" value="Taq DNA Polymerase, Chain T, domain 4"/>
    <property type="match status" value="1"/>
</dbReference>
<organism evidence="3">
    <name type="scientific">viral metagenome</name>
    <dbReference type="NCBI Taxonomy" id="1070528"/>
    <lineage>
        <taxon>unclassified sequences</taxon>
        <taxon>metagenomes</taxon>
        <taxon>organismal metagenomes</taxon>
    </lineage>
</organism>
<dbReference type="PANTHER" id="PTHR10133">
    <property type="entry name" value="DNA POLYMERASE I"/>
    <property type="match status" value="1"/>
</dbReference>
<gene>
    <name evidence="3" type="ORF">MM415B02822_0005</name>
</gene>
<dbReference type="InterPro" id="IPR012337">
    <property type="entry name" value="RNaseH-like_sf"/>
</dbReference>
<accession>A0A6M3L0T1</accession>
<evidence type="ECO:0000256" key="1">
    <source>
        <dbReference type="ARBA" id="ARBA00022705"/>
    </source>
</evidence>
<dbReference type="GO" id="GO:0003677">
    <property type="term" value="F:DNA binding"/>
    <property type="evidence" value="ECO:0007669"/>
    <property type="project" value="InterPro"/>
</dbReference>
<dbReference type="SUPFAM" id="SSF53098">
    <property type="entry name" value="Ribonuclease H-like"/>
    <property type="match status" value="1"/>
</dbReference>
<reference evidence="3" key="1">
    <citation type="submission" date="2020-03" db="EMBL/GenBank/DDBJ databases">
        <title>The deep terrestrial virosphere.</title>
        <authorList>
            <person name="Holmfeldt K."/>
            <person name="Nilsson E."/>
            <person name="Simone D."/>
            <person name="Lopez-Fernandez M."/>
            <person name="Wu X."/>
            <person name="de Brujin I."/>
            <person name="Lundin D."/>
            <person name="Andersson A."/>
            <person name="Bertilsson S."/>
            <person name="Dopson M."/>
        </authorList>
    </citation>
    <scope>NUCLEOTIDE SEQUENCE</scope>
    <source>
        <strain evidence="3">MM415B02822</strain>
    </source>
</reference>
<dbReference type="AlphaFoldDB" id="A0A6M3L0T1"/>
<dbReference type="Pfam" id="PF01612">
    <property type="entry name" value="DNA_pol_A_exo1"/>
    <property type="match status" value="1"/>
</dbReference>
<keyword evidence="1" id="KW-0235">DNA replication</keyword>
<dbReference type="InterPro" id="IPR002298">
    <property type="entry name" value="DNA_polymerase_A"/>
</dbReference>
<dbReference type="GO" id="GO:0006261">
    <property type="term" value="P:DNA-templated DNA replication"/>
    <property type="evidence" value="ECO:0007669"/>
    <property type="project" value="InterPro"/>
</dbReference>
<dbReference type="EMBL" id="MT142757">
    <property type="protein sequence ID" value="QJA88143.1"/>
    <property type="molecule type" value="Genomic_DNA"/>
</dbReference>
<dbReference type="GO" id="GO:0008408">
    <property type="term" value="F:3'-5' exonuclease activity"/>
    <property type="evidence" value="ECO:0007669"/>
    <property type="project" value="InterPro"/>
</dbReference>
<proteinExistence type="predicted"/>
<evidence type="ECO:0000313" key="3">
    <source>
        <dbReference type="EMBL" id="QJA88143.1"/>
    </source>
</evidence>
<dbReference type="InterPro" id="IPR001098">
    <property type="entry name" value="DNA-dir_DNA_pol_A_palm_dom"/>
</dbReference>
<dbReference type="SMART" id="SM00482">
    <property type="entry name" value="POLAc"/>
    <property type="match status" value="1"/>
</dbReference>
<dbReference type="Gene3D" id="1.10.150.20">
    <property type="entry name" value="5' to 3' exonuclease, C-terminal subdomain"/>
    <property type="match status" value="1"/>
</dbReference>
<dbReference type="Gene3D" id="3.30.70.370">
    <property type="match status" value="1"/>
</dbReference>
<dbReference type="PRINTS" id="PR00868">
    <property type="entry name" value="DNAPOLI"/>
</dbReference>
<sequence length="568" mass="64224">MLGDWQHKPDQVDHDYVVSTRLSGSYAYDVALDTENDATGKLGVWSVAYRDNAGQLTVCSQEGAKLVQYGADVVMHNSKWDLRVLQRAGMLLPRPQQVQDTMIVAYCMGCGRQEAKDTGRSGDKMVGGLGLKYLARRHLGMEMQTWQEASKHPEHFAEYNADDSVSTLLLWEKWKPQLPSHYWAIDQPLLDVLMSMEDRGMMVDVGFLKSYAEYLDGELDGIKDTLPLNPYSGKQVSDYVYGTLGITPTKFTSSGQPSTEKEILETIDDPIVRQILKYKEFYIDRKTYASNYANMMDTNNRIHCDFKQTSTATGRLSSARPNLQNVTKDSEDRPSKLRELFIAPPGMMLVRVDWQRLELLVMAALSQDPAMLKALSGGRNLHQETANLMGCSYDDAKVMNFQIQYGGTPFALAQTFHVPISKAKELQQAYFKAYPGVAKWIAHQIDIAHEEKIVQTAMGRKRRLDSMFSEDFRTIKEGEREAVNTPIQGTGGEIVKLAMIDLHQKHHARMILQVHDELIFEVPKQEAMDYALWLRDYLPSITEIGGVRFPVSVGIGRNWAEAMKGEIE</sequence>
<dbReference type="SUPFAM" id="SSF56672">
    <property type="entry name" value="DNA/RNA polymerases"/>
    <property type="match status" value="1"/>
</dbReference>
<dbReference type="Pfam" id="PF00476">
    <property type="entry name" value="DNA_pol_A"/>
    <property type="match status" value="1"/>
</dbReference>
<dbReference type="PANTHER" id="PTHR10133:SF27">
    <property type="entry name" value="DNA POLYMERASE NU"/>
    <property type="match status" value="1"/>
</dbReference>
<feature type="domain" description="DNA-directed DNA polymerase family A palm" evidence="2">
    <location>
        <begin position="334"/>
        <end position="526"/>
    </location>
</feature>